<dbReference type="AlphaFoldDB" id="A0A4C1X2E3"/>
<gene>
    <name evidence="2" type="ORF">EVAR_37450_1</name>
</gene>
<evidence type="ECO:0000313" key="3">
    <source>
        <dbReference type="Proteomes" id="UP000299102"/>
    </source>
</evidence>
<reference evidence="2 3" key="1">
    <citation type="journal article" date="2019" name="Commun. Biol.">
        <title>The bagworm genome reveals a unique fibroin gene that provides high tensile strength.</title>
        <authorList>
            <person name="Kono N."/>
            <person name="Nakamura H."/>
            <person name="Ohtoshi R."/>
            <person name="Tomita M."/>
            <person name="Numata K."/>
            <person name="Arakawa K."/>
        </authorList>
    </citation>
    <scope>NUCLEOTIDE SEQUENCE [LARGE SCALE GENOMIC DNA]</scope>
</reference>
<feature type="region of interest" description="Disordered" evidence="1">
    <location>
        <begin position="152"/>
        <end position="174"/>
    </location>
</feature>
<keyword evidence="3" id="KW-1185">Reference proteome</keyword>
<dbReference type="EMBL" id="BGZK01000722">
    <property type="protein sequence ID" value="GBP57896.1"/>
    <property type="molecule type" value="Genomic_DNA"/>
</dbReference>
<name>A0A4C1X2E3_EUMVA</name>
<proteinExistence type="predicted"/>
<sequence>MEPAARTKNKTHAALPRSEAFHLRLEVQARAWNERQRERGIIGLRVRQRSTSVSLLLDNVDPVYAIIIYLAPGPSARDALTQNYYLPTHYITADLPDPEYDGFSILSPKNVWARAEKTVKNRPSIPRRRRDHKSGGFLKVIENTLRNQIKVESGTSSGRQVAPEGDVPRAPPDPRRLPTECFGIKYRFNYLRERFIALRKCAEKKKLRATCARKMFFLETYNGKCWKLFKFDLSEDELDAWPAPAPPPQGEGIMQRHVSEYFHVGPSTHLGTNPK</sequence>
<protein>
    <submittedName>
        <fullName evidence="2">Uncharacterized protein</fullName>
    </submittedName>
</protein>
<dbReference type="Proteomes" id="UP000299102">
    <property type="component" value="Unassembled WGS sequence"/>
</dbReference>
<accession>A0A4C1X2E3</accession>
<comment type="caution">
    <text evidence="2">The sequence shown here is derived from an EMBL/GenBank/DDBJ whole genome shotgun (WGS) entry which is preliminary data.</text>
</comment>
<evidence type="ECO:0000256" key="1">
    <source>
        <dbReference type="SAM" id="MobiDB-lite"/>
    </source>
</evidence>
<evidence type="ECO:0000313" key="2">
    <source>
        <dbReference type="EMBL" id="GBP57896.1"/>
    </source>
</evidence>
<organism evidence="2 3">
    <name type="scientific">Eumeta variegata</name>
    <name type="common">Bagworm moth</name>
    <name type="synonym">Eumeta japonica</name>
    <dbReference type="NCBI Taxonomy" id="151549"/>
    <lineage>
        <taxon>Eukaryota</taxon>
        <taxon>Metazoa</taxon>
        <taxon>Ecdysozoa</taxon>
        <taxon>Arthropoda</taxon>
        <taxon>Hexapoda</taxon>
        <taxon>Insecta</taxon>
        <taxon>Pterygota</taxon>
        <taxon>Neoptera</taxon>
        <taxon>Endopterygota</taxon>
        <taxon>Lepidoptera</taxon>
        <taxon>Glossata</taxon>
        <taxon>Ditrysia</taxon>
        <taxon>Tineoidea</taxon>
        <taxon>Psychidae</taxon>
        <taxon>Oiketicinae</taxon>
        <taxon>Eumeta</taxon>
    </lineage>
</organism>